<evidence type="ECO:0000256" key="6">
    <source>
        <dbReference type="ARBA" id="ARBA00023136"/>
    </source>
</evidence>
<reference evidence="9 10" key="1">
    <citation type="journal article" date="2016" name="Nat. Commun.">
        <title>Thousands of microbial genomes shed light on interconnected biogeochemical processes in an aquifer system.</title>
        <authorList>
            <person name="Anantharaman K."/>
            <person name="Brown C.T."/>
            <person name="Hug L.A."/>
            <person name="Sharon I."/>
            <person name="Castelle C.J."/>
            <person name="Probst A.J."/>
            <person name="Thomas B.C."/>
            <person name="Singh A."/>
            <person name="Wilkins M.J."/>
            <person name="Karaoz U."/>
            <person name="Brodie E.L."/>
            <person name="Williams K.H."/>
            <person name="Hubbard S.S."/>
            <person name="Banfield J.F."/>
        </authorList>
    </citation>
    <scope>NUCLEOTIDE SEQUENCE [LARGE SCALE GENOMIC DNA]</scope>
</reference>
<evidence type="ECO:0000256" key="4">
    <source>
        <dbReference type="ARBA" id="ARBA00022692"/>
    </source>
</evidence>
<dbReference type="GO" id="GO:0005886">
    <property type="term" value="C:plasma membrane"/>
    <property type="evidence" value="ECO:0007669"/>
    <property type="project" value="TreeGrafter"/>
</dbReference>
<comment type="subcellular location">
    <subcellularLocation>
        <location evidence="1">Membrane</location>
        <topology evidence="1">Multi-pass membrane protein</topology>
    </subcellularLocation>
</comment>
<evidence type="ECO:0000259" key="8">
    <source>
        <dbReference type="Pfam" id="PF13632"/>
    </source>
</evidence>
<dbReference type="Pfam" id="PF13632">
    <property type="entry name" value="Glyco_trans_2_3"/>
    <property type="match status" value="1"/>
</dbReference>
<feature type="transmembrane region" description="Helical" evidence="7">
    <location>
        <begin position="342"/>
        <end position="360"/>
    </location>
</feature>
<gene>
    <name evidence="9" type="ORF">A2928_04345</name>
</gene>
<feature type="domain" description="Glycosyltransferase 2-like" evidence="8">
    <location>
        <begin position="169"/>
        <end position="354"/>
    </location>
</feature>
<keyword evidence="6 7" id="KW-0472">Membrane</keyword>
<feature type="transmembrane region" description="Helical" evidence="7">
    <location>
        <begin position="39"/>
        <end position="60"/>
    </location>
</feature>
<feature type="transmembrane region" description="Helical" evidence="7">
    <location>
        <begin position="306"/>
        <end position="322"/>
    </location>
</feature>
<keyword evidence="2" id="KW-0328">Glycosyltransferase</keyword>
<evidence type="ECO:0000313" key="10">
    <source>
        <dbReference type="Proteomes" id="UP000176221"/>
    </source>
</evidence>
<dbReference type="SUPFAM" id="SSF53448">
    <property type="entry name" value="Nucleotide-diphospho-sugar transferases"/>
    <property type="match status" value="1"/>
</dbReference>
<keyword evidence="4 7" id="KW-0812">Transmembrane</keyword>
<feature type="transmembrane region" description="Helical" evidence="7">
    <location>
        <begin position="452"/>
        <end position="471"/>
    </location>
</feature>
<keyword evidence="5 7" id="KW-1133">Transmembrane helix</keyword>
<name>A0A1G2NGQ3_9BACT</name>
<accession>A0A1G2NGQ3</accession>
<dbReference type="PANTHER" id="PTHR43867">
    <property type="entry name" value="CELLULOSE SYNTHASE CATALYTIC SUBUNIT A [UDP-FORMING]"/>
    <property type="match status" value="1"/>
</dbReference>
<evidence type="ECO:0000256" key="3">
    <source>
        <dbReference type="ARBA" id="ARBA00022679"/>
    </source>
</evidence>
<dbReference type="InterPro" id="IPR029044">
    <property type="entry name" value="Nucleotide-diphossugar_trans"/>
</dbReference>
<feature type="transmembrane region" description="Helical" evidence="7">
    <location>
        <begin position="483"/>
        <end position="502"/>
    </location>
</feature>
<evidence type="ECO:0000256" key="5">
    <source>
        <dbReference type="ARBA" id="ARBA00022989"/>
    </source>
</evidence>
<dbReference type="AlphaFoldDB" id="A0A1G2NGQ3"/>
<dbReference type="InterPro" id="IPR050321">
    <property type="entry name" value="Glycosyltr_2/OpgH_subfam"/>
</dbReference>
<proteinExistence type="predicted"/>
<dbReference type="InterPro" id="IPR001173">
    <property type="entry name" value="Glyco_trans_2-like"/>
</dbReference>
<evidence type="ECO:0000256" key="2">
    <source>
        <dbReference type="ARBA" id="ARBA00022676"/>
    </source>
</evidence>
<comment type="caution">
    <text evidence="9">The sequence shown here is derived from an EMBL/GenBank/DDBJ whole genome shotgun (WGS) entry which is preliminary data.</text>
</comment>
<feature type="transmembrane region" description="Helical" evidence="7">
    <location>
        <begin position="410"/>
        <end position="432"/>
    </location>
</feature>
<dbReference type="Gene3D" id="3.90.550.10">
    <property type="entry name" value="Spore Coat Polysaccharide Biosynthesis Protein SpsA, Chain A"/>
    <property type="match status" value="1"/>
</dbReference>
<evidence type="ECO:0000256" key="1">
    <source>
        <dbReference type="ARBA" id="ARBA00004141"/>
    </source>
</evidence>
<dbReference type="EMBL" id="MHRX01000010">
    <property type="protein sequence ID" value="OHA34522.1"/>
    <property type="molecule type" value="Genomic_DNA"/>
</dbReference>
<dbReference type="STRING" id="1802319.A2928_04345"/>
<feature type="transmembrane region" description="Helical" evidence="7">
    <location>
        <begin position="372"/>
        <end position="390"/>
    </location>
</feature>
<feature type="transmembrane region" description="Helical" evidence="7">
    <location>
        <begin position="7"/>
        <end position="27"/>
    </location>
</feature>
<dbReference type="GO" id="GO:0016758">
    <property type="term" value="F:hexosyltransferase activity"/>
    <property type="evidence" value="ECO:0007669"/>
    <property type="project" value="TreeGrafter"/>
</dbReference>
<dbReference type="Proteomes" id="UP000176221">
    <property type="component" value="Unassembled WGS sequence"/>
</dbReference>
<evidence type="ECO:0000256" key="7">
    <source>
        <dbReference type="SAM" id="Phobius"/>
    </source>
</evidence>
<protein>
    <recommendedName>
        <fullName evidence="8">Glycosyltransferase 2-like domain-containing protein</fullName>
    </recommendedName>
</protein>
<evidence type="ECO:0000313" key="9">
    <source>
        <dbReference type="EMBL" id="OHA34522.1"/>
    </source>
</evidence>
<keyword evidence="3" id="KW-0808">Transferase</keyword>
<organism evidence="9 10">
    <name type="scientific">Candidatus Taylorbacteria bacterium RIFCSPLOWO2_01_FULL_45_15b</name>
    <dbReference type="NCBI Taxonomy" id="1802319"/>
    <lineage>
        <taxon>Bacteria</taxon>
        <taxon>Candidatus Tayloriibacteriota</taxon>
    </lineage>
</organism>
<dbReference type="PANTHER" id="PTHR43867:SF2">
    <property type="entry name" value="CELLULOSE SYNTHASE CATALYTIC SUBUNIT A [UDP-FORMING]"/>
    <property type="match status" value="1"/>
</dbReference>
<sequence length="509" mass="58429">MTRGERLRYFLLVGMWLFCLIYFWTWWLQKDHVFQISTFLISSLIIAWSTVIPGYFFYFVGRMSRFNPEIPIPNLKVAMVVTKAPSEPFSIVEKTLRAMLSQKHPHDTWLADEDPSEETTKWCANNGVYLSTRKGVHGYHRHTWPRRTRSKEGNLAYFYDTYGYEKYDIVVQMDADHIPTGNYLEEMIRPFADPKVGYVSAPSICSANASGSWSARGRLHAEAIMHGPLQAGHSRNFAPLCIGSHYAVRTKALKEIGGVGPELAEDHSTTLMMNAHGWRGIHAYDAFAVGDGPLTFADCMTQEFQWSRSLMIILCVWLPKYWRRLPLRLKFQFLFSELWYPLFSFTMLLGLSLPVAAILLRNPLVSVTYTDFLLHAIPISASILAVVAFLKNHRYLRPTNAPMLSWESVLFVLARWPWSLYGSFAGLFYSVFKKVPHFRVTPKGKSESYVPYRVLTPYLAIIALSLIPVLIRTDAGNANGYFFFLFLNVFFYAILVSAVFILHRRETAK</sequence>